<comment type="function">
    <text evidence="11">Involved in protein export. Participates in an early event of protein translocation.</text>
</comment>
<dbReference type="OrthoDB" id="8566211at2"/>
<keyword evidence="10 11" id="KW-0472">Membrane</keyword>
<evidence type="ECO:0000256" key="7">
    <source>
        <dbReference type="ARBA" id="ARBA00022927"/>
    </source>
</evidence>
<keyword evidence="4 11" id="KW-0813">Transport</keyword>
<dbReference type="Proteomes" id="UP000016223">
    <property type="component" value="Chromosome 1"/>
</dbReference>
<dbReference type="EMBL" id="CP003911">
    <property type="protein sequence ID" value="AGU50702.1"/>
    <property type="molecule type" value="Genomic_DNA"/>
</dbReference>
<dbReference type="NCBIfam" id="TIGR00810">
    <property type="entry name" value="secG"/>
    <property type="match status" value="1"/>
</dbReference>
<evidence type="ECO:0000256" key="4">
    <source>
        <dbReference type="ARBA" id="ARBA00022448"/>
    </source>
</evidence>
<comment type="subcellular location">
    <subcellularLocation>
        <location evidence="1 11">Cell membrane</location>
        <topology evidence="1 11">Multi-pass membrane protein</topology>
    </subcellularLocation>
</comment>
<sequence>MNVVLNLLVGVQMLSALAMIGLILIQHGKGADMGAAFGSGSAGSLFGASGSANFLSRTTAVLAAVFFACTLLLAYFSHARPAGGGSLLERAAIGTPATPASGAAGQIPGGTSGATPAGAPASAPAAPVSGAGQIPNK</sequence>
<dbReference type="HOGENOM" id="CLU_094156_2_0_4"/>
<dbReference type="RefSeq" id="WP_021008164.1">
    <property type="nucleotide sequence ID" value="NC_022247.1"/>
</dbReference>
<gene>
    <name evidence="13" type="primary">secG</name>
    <name evidence="13" type="ORF">VAPA_1c36200</name>
</gene>
<dbReference type="GO" id="GO:0043952">
    <property type="term" value="P:protein transport by the Sec complex"/>
    <property type="evidence" value="ECO:0007669"/>
    <property type="project" value="TreeGrafter"/>
</dbReference>
<protein>
    <recommendedName>
        <fullName evidence="3 11">Protein-export membrane protein SecG</fullName>
    </recommendedName>
</protein>
<keyword evidence="5 11" id="KW-1003">Cell membrane</keyword>
<feature type="region of interest" description="Disordered" evidence="12">
    <location>
        <begin position="99"/>
        <end position="137"/>
    </location>
</feature>
<comment type="similarity">
    <text evidence="2 11">Belongs to the SecG family.</text>
</comment>
<dbReference type="Pfam" id="PF03840">
    <property type="entry name" value="SecG"/>
    <property type="match status" value="1"/>
</dbReference>
<keyword evidence="7 11" id="KW-0653">Protein transport</keyword>
<evidence type="ECO:0000313" key="13">
    <source>
        <dbReference type="EMBL" id="AGU50702.1"/>
    </source>
</evidence>
<dbReference type="AlphaFoldDB" id="T1XCQ1"/>
<evidence type="ECO:0000256" key="2">
    <source>
        <dbReference type="ARBA" id="ARBA00008445"/>
    </source>
</evidence>
<evidence type="ECO:0000256" key="5">
    <source>
        <dbReference type="ARBA" id="ARBA00022475"/>
    </source>
</evidence>
<keyword evidence="9 11" id="KW-0811">Translocation</keyword>
<feature type="transmembrane region" description="Helical" evidence="11">
    <location>
        <begin position="54"/>
        <end position="76"/>
    </location>
</feature>
<evidence type="ECO:0000256" key="3">
    <source>
        <dbReference type="ARBA" id="ARBA00017876"/>
    </source>
</evidence>
<reference evidence="13 14" key="1">
    <citation type="submission" date="2012-10" db="EMBL/GenBank/DDBJ databases">
        <title>Genome sequence of Variovorax paradoxus B4.</title>
        <authorList>
            <person name="Schuldes J."/>
            <person name="Brandt U."/>
            <person name="Hiessl S."/>
            <person name="Wuebbeler J.H."/>
            <person name="Thuermer A."/>
            <person name="Steinbuechel A."/>
            <person name="Daniel R."/>
        </authorList>
    </citation>
    <scope>NUCLEOTIDE SEQUENCE [LARGE SCALE GENOMIC DNA]</scope>
    <source>
        <strain evidence="13 14">B4</strain>
    </source>
</reference>
<dbReference type="PATRIC" id="fig|1246301.3.peg.3659"/>
<evidence type="ECO:0000313" key="14">
    <source>
        <dbReference type="Proteomes" id="UP000016223"/>
    </source>
</evidence>
<evidence type="ECO:0000256" key="6">
    <source>
        <dbReference type="ARBA" id="ARBA00022692"/>
    </source>
</evidence>
<evidence type="ECO:0000256" key="1">
    <source>
        <dbReference type="ARBA" id="ARBA00004651"/>
    </source>
</evidence>
<dbReference type="GO" id="GO:0015450">
    <property type="term" value="F:protein-transporting ATPase activity"/>
    <property type="evidence" value="ECO:0007669"/>
    <property type="project" value="UniProtKB-UniRule"/>
</dbReference>
<evidence type="ECO:0000256" key="11">
    <source>
        <dbReference type="RuleBase" id="RU365087"/>
    </source>
</evidence>
<name>T1XCQ1_VARPD</name>
<dbReference type="GO" id="GO:0005886">
    <property type="term" value="C:plasma membrane"/>
    <property type="evidence" value="ECO:0007669"/>
    <property type="project" value="UniProtKB-SubCell"/>
</dbReference>
<dbReference type="PRINTS" id="PR01651">
    <property type="entry name" value="SECGEXPORT"/>
</dbReference>
<dbReference type="KEGG" id="vpd:VAPA_1c36200"/>
<feature type="compositionally biased region" description="Low complexity" evidence="12">
    <location>
        <begin position="113"/>
        <end position="137"/>
    </location>
</feature>
<proteinExistence type="inferred from homology"/>
<evidence type="ECO:0000256" key="8">
    <source>
        <dbReference type="ARBA" id="ARBA00022989"/>
    </source>
</evidence>
<accession>T1XCQ1</accession>
<evidence type="ECO:0000256" key="12">
    <source>
        <dbReference type="SAM" id="MobiDB-lite"/>
    </source>
</evidence>
<keyword evidence="6 11" id="KW-0812">Transmembrane</keyword>
<dbReference type="PANTHER" id="PTHR34182">
    <property type="entry name" value="PROTEIN-EXPORT MEMBRANE PROTEIN SECG"/>
    <property type="match status" value="1"/>
</dbReference>
<dbReference type="GO" id="GO:0009306">
    <property type="term" value="P:protein secretion"/>
    <property type="evidence" value="ECO:0007669"/>
    <property type="project" value="UniProtKB-UniRule"/>
</dbReference>
<organism evidence="13 14">
    <name type="scientific">Variovorax paradoxus B4</name>
    <dbReference type="NCBI Taxonomy" id="1246301"/>
    <lineage>
        <taxon>Bacteria</taxon>
        <taxon>Pseudomonadati</taxon>
        <taxon>Pseudomonadota</taxon>
        <taxon>Betaproteobacteria</taxon>
        <taxon>Burkholderiales</taxon>
        <taxon>Comamonadaceae</taxon>
        <taxon>Variovorax</taxon>
    </lineage>
</organism>
<dbReference type="PANTHER" id="PTHR34182:SF1">
    <property type="entry name" value="PROTEIN-EXPORT MEMBRANE PROTEIN SECG"/>
    <property type="match status" value="1"/>
</dbReference>
<evidence type="ECO:0000256" key="10">
    <source>
        <dbReference type="ARBA" id="ARBA00023136"/>
    </source>
</evidence>
<feature type="transmembrane region" description="Helical" evidence="11">
    <location>
        <begin position="7"/>
        <end position="25"/>
    </location>
</feature>
<dbReference type="InterPro" id="IPR004692">
    <property type="entry name" value="SecG"/>
</dbReference>
<keyword evidence="8 11" id="KW-1133">Transmembrane helix</keyword>
<dbReference type="GO" id="GO:0065002">
    <property type="term" value="P:intracellular protein transmembrane transport"/>
    <property type="evidence" value="ECO:0007669"/>
    <property type="project" value="TreeGrafter"/>
</dbReference>
<evidence type="ECO:0000256" key="9">
    <source>
        <dbReference type="ARBA" id="ARBA00023010"/>
    </source>
</evidence>